<sequence>MTLRISFILGMRFIRENLIIKILESGSHVVIKDEKNNEKAHFHKKWLLFYSELSIILDTQFINININL</sequence>
<keyword evidence="2" id="KW-1185">Reference proteome</keyword>
<organism evidence="1 2">
    <name type="scientific">Cytobacillus purgationiresistens</name>
    <dbReference type="NCBI Taxonomy" id="863449"/>
    <lineage>
        <taxon>Bacteria</taxon>
        <taxon>Bacillati</taxon>
        <taxon>Bacillota</taxon>
        <taxon>Bacilli</taxon>
        <taxon>Bacillales</taxon>
        <taxon>Bacillaceae</taxon>
        <taxon>Cytobacillus</taxon>
    </lineage>
</organism>
<accession>A0ABU0ABY4</accession>
<evidence type="ECO:0000313" key="2">
    <source>
        <dbReference type="Proteomes" id="UP001238088"/>
    </source>
</evidence>
<evidence type="ECO:0000313" key="1">
    <source>
        <dbReference type="EMBL" id="MDQ0268766.1"/>
    </source>
</evidence>
<dbReference type="EMBL" id="JAUSUB010000002">
    <property type="protein sequence ID" value="MDQ0268766.1"/>
    <property type="molecule type" value="Genomic_DNA"/>
</dbReference>
<gene>
    <name evidence="1" type="ORF">J2S17_000635</name>
</gene>
<dbReference type="Proteomes" id="UP001238088">
    <property type="component" value="Unassembled WGS sequence"/>
</dbReference>
<name>A0ABU0ABY4_9BACI</name>
<proteinExistence type="predicted"/>
<reference evidence="1 2" key="1">
    <citation type="submission" date="2023-07" db="EMBL/GenBank/DDBJ databases">
        <title>Genomic Encyclopedia of Type Strains, Phase IV (KMG-IV): sequencing the most valuable type-strain genomes for metagenomic binning, comparative biology and taxonomic classification.</title>
        <authorList>
            <person name="Goeker M."/>
        </authorList>
    </citation>
    <scope>NUCLEOTIDE SEQUENCE [LARGE SCALE GENOMIC DNA]</scope>
    <source>
        <strain evidence="1 2">DSM 23494</strain>
    </source>
</reference>
<comment type="caution">
    <text evidence="1">The sequence shown here is derived from an EMBL/GenBank/DDBJ whole genome shotgun (WGS) entry which is preliminary data.</text>
</comment>
<protein>
    <submittedName>
        <fullName evidence="1">Uncharacterized protein</fullName>
    </submittedName>
</protein>